<comment type="caution">
    <text evidence="3">The sequence shown here is derived from an EMBL/GenBank/DDBJ whole genome shotgun (WGS) entry which is preliminary data.</text>
</comment>
<dbReference type="Gene3D" id="3.40.1550.10">
    <property type="entry name" value="CheC-like"/>
    <property type="match status" value="1"/>
</dbReference>
<keyword evidence="4" id="KW-1185">Reference proteome</keyword>
<feature type="domain" description="Chemotaxis phosphatase CheX-like" evidence="2">
    <location>
        <begin position="51"/>
        <end position="129"/>
    </location>
</feature>
<dbReference type="EMBL" id="BMCK01000003">
    <property type="protein sequence ID" value="GGD21433.1"/>
    <property type="molecule type" value="Genomic_DNA"/>
</dbReference>
<reference evidence="4" key="1">
    <citation type="journal article" date="2019" name="Int. J. Syst. Evol. Microbiol.">
        <title>The Global Catalogue of Microorganisms (GCM) 10K type strain sequencing project: providing services to taxonomists for standard genome sequencing and annotation.</title>
        <authorList>
            <consortium name="The Broad Institute Genomics Platform"/>
            <consortium name="The Broad Institute Genome Sequencing Center for Infectious Disease"/>
            <person name="Wu L."/>
            <person name="Ma J."/>
        </authorList>
    </citation>
    <scope>NUCLEOTIDE SEQUENCE [LARGE SCALE GENOMIC DNA]</scope>
    <source>
        <strain evidence="4">CCM 7403</strain>
    </source>
</reference>
<name>A0ABQ1QBV9_9ACTN</name>
<evidence type="ECO:0000313" key="4">
    <source>
        <dbReference type="Proteomes" id="UP000630594"/>
    </source>
</evidence>
<evidence type="ECO:0000259" key="2">
    <source>
        <dbReference type="Pfam" id="PF13690"/>
    </source>
</evidence>
<sequence length="172" mass="18126">MTAPTSTDVQPDAVLSPDDVRTLTEEVWSTFLGHTAPFAPAERRDFTPEWSASVTVKGEWNGMIAMELTAVGAHHLTCGMLGMDPDADEPSEADVVDAVGELVNMVGGNVKSLVPGPSQLSLPLVATGQFAHGSDQHEIVHLDFVWGDEPVSLTVHSGSPAVTSPAVSKVTR</sequence>
<dbReference type="Proteomes" id="UP000630594">
    <property type="component" value="Unassembled WGS sequence"/>
</dbReference>
<dbReference type="RefSeq" id="WP_188421710.1">
    <property type="nucleotide sequence ID" value="NZ_BMCK01000003.1"/>
</dbReference>
<gene>
    <name evidence="3" type="ORF">GCM10007231_20780</name>
</gene>
<dbReference type="Pfam" id="PF13690">
    <property type="entry name" value="CheX"/>
    <property type="match status" value="1"/>
</dbReference>
<dbReference type="InterPro" id="IPR028976">
    <property type="entry name" value="CheC-like_sf"/>
</dbReference>
<organism evidence="3 4">
    <name type="scientific">Nocardioides daphniae</name>
    <dbReference type="NCBI Taxonomy" id="402297"/>
    <lineage>
        <taxon>Bacteria</taxon>
        <taxon>Bacillati</taxon>
        <taxon>Actinomycetota</taxon>
        <taxon>Actinomycetes</taxon>
        <taxon>Propionibacteriales</taxon>
        <taxon>Nocardioidaceae</taxon>
        <taxon>Nocardioides</taxon>
    </lineage>
</organism>
<dbReference type="SUPFAM" id="SSF103039">
    <property type="entry name" value="CheC-like"/>
    <property type="match status" value="1"/>
</dbReference>
<keyword evidence="1" id="KW-0145">Chemotaxis</keyword>
<dbReference type="InterPro" id="IPR028051">
    <property type="entry name" value="CheX-like_dom"/>
</dbReference>
<protein>
    <recommendedName>
        <fullName evidence="2">Chemotaxis phosphatase CheX-like domain-containing protein</fullName>
    </recommendedName>
</protein>
<proteinExistence type="predicted"/>
<evidence type="ECO:0000256" key="1">
    <source>
        <dbReference type="ARBA" id="ARBA00022500"/>
    </source>
</evidence>
<accession>A0ABQ1QBV9</accession>
<evidence type="ECO:0000313" key="3">
    <source>
        <dbReference type="EMBL" id="GGD21433.1"/>
    </source>
</evidence>